<feature type="region of interest" description="Disordered" evidence="1">
    <location>
        <begin position="284"/>
        <end position="309"/>
    </location>
</feature>
<feature type="transmembrane region" description="Helical" evidence="2">
    <location>
        <begin position="74"/>
        <end position="95"/>
    </location>
</feature>
<reference evidence="4 5" key="1">
    <citation type="submission" date="2023-07" db="EMBL/GenBank/DDBJ databases">
        <title>Novel species of Thermanaerothrix with wide hydrolytic capabilities.</title>
        <authorList>
            <person name="Zayulina K.S."/>
            <person name="Podosokorskaya O.A."/>
            <person name="Elcheninov A.G."/>
        </authorList>
    </citation>
    <scope>NUCLEOTIDE SEQUENCE [LARGE SCALE GENOMIC DNA]</scope>
    <source>
        <strain evidence="4 5">4228-RoL</strain>
    </source>
</reference>
<dbReference type="InterPro" id="IPR003646">
    <property type="entry name" value="SH3-like_bac-type"/>
</dbReference>
<comment type="caution">
    <text evidence="4">The sequence shown here is derived from an EMBL/GenBank/DDBJ whole genome shotgun (WGS) entry which is preliminary data.</text>
</comment>
<evidence type="ECO:0000256" key="2">
    <source>
        <dbReference type="SAM" id="Phobius"/>
    </source>
</evidence>
<dbReference type="RefSeq" id="WP_315626001.1">
    <property type="nucleotide sequence ID" value="NZ_JAUHMF010000002.1"/>
</dbReference>
<keyword evidence="2" id="KW-0812">Transmembrane</keyword>
<dbReference type="Pfam" id="PF08239">
    <property type="entry name" value="SH3_3"/>
    <property type="match status" value="1"/>
</dbReference>
<evidence type="ECO:0000313" key="4">
    <source>
        <dbReference type="EMBL" id="MDT8899315.1"/>
    </source>
</evidence>
<organism evidence="4 5">
    <name type="scientific">Thermanaerothrix solaris</name>
    <dbReference type="NCBI Taxonomy" id="3058434"/>
    <lineage>
        <taxon>Bacteria</taxon>
        <taxon>Bacillati</taxon>
        <taxon>Chloroflexota</taxon>
        <taxon>Anaerolineae</taxon>
        <taxon>Anaerolineales</taxon>
        <taxon>Anaerolineaceae</taxon>
        <taxon>Thermanaerothrix</taxon>
    </lineage>
</organism>
<feature type="transmembrane region" description="Helical" evidence="2">
    <location>
        <begin position="48"/>
        <end position="68"/>
    </location>
</feature>
<evidence type="ECO:0000256" key="1">
    <source>
        <dbReference type="SAM" id="MobiDB-lite"/>
    </source>
</evidence>
<evidence type="ECO:0000313" key="5">
    <source>
        <dbReference type="Proteomes" id="UP001254165"/>
    </source>
</evidence>
<keyword evidence="2" id="KW-1133">Transmembrane helix</keyword>
<keyword evidence="5" id="KW-1185">Reference proteome</keyword>
<accession>A0ABU3NR60</accession>
<feature type="transmembrane region" description="Helical" evidence="2">
    <location>
        <begin position="148"/>
        <end position="167"/>
    </location>
</feature>
<feature type="region of interest" description="Disordered" evidence="1">
    <location>
        <begin position="1"/>
        <end position="32"/>
    </location>
</feature>
<feature type="transmembrane region" description="Helical" evidence="2">
    <location>
        <begin position="235"/>
        <end position="254"/>
    </location>
</feature>
<feature type="compositionally biased region" description="Pro residues" evidence="1">
    <location>
        <begin position="288"/>
        <end position="298"/>
    </location>
</feature>
<keyword evidence="2" id="KW-0472">Membrane</keyword>
<name>A0ABU3NR60_9CHLR</name>
<feature type="transmembrane region" description="Helical" evidence="2">
    <location>
        <begin position="174"/>
        <end position="195"/>
    </location>
</feature>
<feature type="transmembrane region" description="Helical" evidence="2">
    <location>
        <begin position="207"/>
        <end position="228"/>
    </location>
</feature>
<dbReference type="EMBL" id="JAUHMF010000002">
    <property type="protein sequence ID" value="MDT8899315.1"/>
    <property type="molecule type" value="Genomic_DNA"/>
</dbReference>
<proteinExistence type="predicted"/>
<gene>
    <name evidence="4" type="ORF">QYE77_13700</name>
</gene>
<protein>
    <submittedName>
        <fullName evidence="4">SH3 domain-containing protein</fullName>
    </submittedName>
</protein>
<sequence>MNLPTSEPLPPEPEPQAVGPQPSPRTRSTPKGRDWEARLENLQHQLSAGFDFYLAALLCALLLGVAFVSDTPVMYFMALLVSPFLGPVFGALLVVFGGTTAFLLNTLGGLLFIGAATLGAGAVSGWLQTMLSPGWQPALIGFYGRWGGLEWVITALGSALITFLLARAPRQRPLVVNLVLAYGLLLPLGVAGYGWGGHKPELFTSGIRTAGLHLFTIWFVSWCTFLVLRWRPRVWGYGLGVILLVGIVGFSNIIPGVPVQNHPKSVLTPTGTTVVIMQPTATFSPRPLATPTPLPPTPTTQAPLKSSLTPSATFTSVPTPVWARVAARVGGGAFVRESPNGQVLTSLLNETLVQVISDPVAGEGGVLWVKIRTQQGVEGWIMQSLLATATPMPAW</sequence>
<evidence type="ECO:0000259" key="3">
    <source>
        <dbReference type="Pfam" id="PF08239"/>
    </source>
</evidence>
<feature type="domain" description="SH3b" evidence="3">
    <location>
        <begin position="331"/>
        <end position="384"/>
    </location>
</feature>
<feature type="transmembrane region" description="Helical" evidence="2">
    <location>
        <begin position="102"/>
        <end position="128"/>
    </location>
</feature>
<dbReference type="Gene3D" id="2.30.30.40">
    <property type="entry name" value="SH3 Domains"/>
    <property type="match status" value="1"/>
</dbReference>
<dbReference type="Proteomes" id="UP001254165">
    <property type="component" value="Unassembled WGS sequence"/>
</dbReference>